<protein>
    <submittedName>
        <fullName evidence="2">Uncharacterized protein</fullName>
    </submittedName>
</protein>
<evidence type="ECO:0000313" key="2">
    <source>
        <dbReference type="EMBL" id="MBL0418807.1"/>
    </source>
</evidence>
<keyword evidence="3" id="KW-1185">Reference proteome</keyword>
<evidence type="ECO:0000256" key="1">
    <source>
        <dbReference type="SAM" id="Phobius"/>
    </source>
</evidence>
<feature type="transmembrane region" description="Helical" evidence="1">
    <location>
        <begin position="7"/>
        <end position="26"/>
    </location>
</feature>
<keyword evidence="1" id="KW-0472">Membrane</keyword>
<gene>
    <name evidence="2" type="ORF">JI739_00470</name>
</gene>
<reference evidence="2" key="1">
    <citation type="submission" date="2021-01" db="EMBL/GenBank/DDBJ databases">
        <title>Ramlibacter sp. strain AW1 16S ribosomal RNA gene Genome sequencing and assembly.</title>
        <authorList>
            <person name="Kang M."/>
        </authorList>
    </citation>
    <scope>NUCLEOTIDE SEQUENCE</scope>
    <source>
        <strain evidence="2">AW1</strain>
    </source>
</reference>
<proteinExistence type="predicted"/>
<dbReference type="RefSeq" id="WP_201681886.1">
    <property type="nucleotide sequence ID" value="NZ_JAEQNA010000001.1"/>
</dbReference>
<evidence type="ECO:0000313" key="3">
    <source>
        <dbReference type="Proteomes" id="UP000613011"/>
    </source>
</evidence>
<keyword evidence="1" id="KW-0812">Transmembrane</keyword>
<comment type="caution">
    <text evidence="2">The sequence shown here is derived from an EMBL/GenBank/DDBJ whole genome shotgun (WGS) entry which is preliminary data.</text>
</comment>
<dbReference type="EMBL" id="JAEQNA010000001">
    <property type="protein sequence ID" value="MBL0418807.1"/>
    <property type="molecule type" value="Genomic_DNA"/>
</dbReference>
<dbReference type="Proteomes" id="UP000613011">
    <property type="component" value="Unassembled WGS sequence"/>
</dbReference>
<sequence length="71" mass="7181">MVSRIEVAIWVLIYGGIAIAVIGAVARGDAPGLGAGMLVAGVLAVIVGIVGVFVRARMATPSSKPPENQPR</sequence>
<organism evidence="2 3">
    <name type="scientific">Ramlibacter aurantiacus</name>
    <dbReference type="NCBI Taxonomy" id="2801330"/>
    <lineage>
        <taxon>Bacteria</taxon>
        <taxon>Pseudomonadati</taxon>
        <taxon>Pseudomonadota</taxon>
        <taxon>Betaproteobacteria</taxon>
        <taxon>Burkholderiales</taxon>
        <taxon>Comamonadaceae</taxon>
        <taxon>Ramlibacter</taxon>
    </lineage>
</organism>
<accession>A0A937D309</accession>
<name>A0A937D309_9BURK</name>
<keyword evidence="1" id="KW-1133">Transmembrane helix</keyword>
<feature type="transmembrane region" description="Helical" evidence="1">
    <location>
        <begin position="32"/>
        <end position="54"/>
    </location>
</feature>
<dbReference type="AlphaFoldDB" id="A0A937D309"/>